<dbReference type="Pfam" id="PF00078">
    <property type="entry name" value="RVT_1"/>
    <property type="match status" value="1"/>
</dbReference>
<sequence>MAKNFTPAQKEILESHEITMMKIFNDRIEKMEIKFYNLKDENLTIKKKSKKSPDISNIENGNNNIEEKIAELEDRSRRNNLRIVGIEDRAHRVGKETGKNSSIVVRFQNYKDKALVLNKLTTMKLWNERLYVNEDFSDFTINLRRKFFKEAKELRAKDETENIFNIISLTETWISSNEFKNNSIFHLPGNNLANKIPITEKTFSDFLEPINNSLFIDNLYSDLSFDEFERAYKSLERNKATGADEINGNIVIDCFENLKCILYKVFRASIQQGVFLDQLKTAKVTPIYKDGKKSNISNYRPISVLSTFSKILERIIYNRTYNYLNLNKLLYKNQFGFKKNCSTEQPITQFIREISNSFGRSQYTLGIFIDQPKAFDTVDHKILLKKLKFYGINGN</sequence>
<evidence type="ECO:0000313" key="3">
    <source>
        <dbReference type="Proteomes" id="UP001652625"/>
    </source>
</evidence>
<dbReference type="PANTHER" id="PTHR19446">
    <property type="entry name" value="REVERSE TRANSCRIPTASES"/>
    <property type="match status" value="1"/>
</dbReference>
<feature type="domain" description="Reverse transcriptase" evidence="2">
    <location>
        <begin position="268"/>
        <end position="395"/>
    </location>
</feature>
<gene>
    <name evidence="4" type="primary">LOC136091024</name>
</gene>
<organism evidence="3 4">
    <name type="scientific">Hydra vulgaris</name>
    <name type="common">Hydra</name>
    <name type="synonym">Hydra attenuata</name>
    <dbReference type="NCBI Taxonomy" id="6087"/>
    <lineage>
        <taxon>Eukaryota</taxon>
        <taxon>Metazoa</taxon>
        <taxon>Cnidaria</taxon>
        <taxon>Hydrozoa</taxon>
        <taxon>Hydroidolina</taxon>
        <taxon>Anthoathecata</taxon>
        <taxon>Aplanulata</taxon>
        <taxon>Hydridae</taxon>
        <taxon>Hydra</taxon>
    </lineage>
</organism>
<proteinExistence type="predicted"/>
<evidence type="ECO:0000313" key="4">
    <source>
        <dbReference type="RefSeq" id="XP_065674079.1"/>
    </source>
</evidence>
<dbReference type="InterPro" id="IPR000477">
    <property type="entry name" value="RT_dom"/>
</dbReference>
<reference evidence="4" key="1">
    <citation type="submission" date="2025-08" db="UniProtKB">
        <authorList>
            <consortium name="RefSeq"/>
        </authorList>
    </citation>
    <scope>IDENTIFICATION</scope>
</reference>
<accession>A0ABM4DHW9</accession>
<dbReference type="Proteomes" id="UP001652625">
    <property type="component" value="Chromosome 14"/>
</dbReference>
<keyword evidence="1" id="KW-0175">Coiled coil</keyword>
<dbReference type="RefSeq" id="XP_065674079.1">
    <property type="nucleotide sequence ID" value="XM_065818007.1"/>
</dbReference>
<evidence type="ECO:0000256" key="1">
    <source>
        <dbReference type="SAM" id="Coils"/>
    </source>
</evidence>
<keyword evidence="3" id="KW-1185">Reference proteome</keyword>
<name>A0ABM4DHW9_HYDVU</name>
<dbReference type="SUPFAM" id="SSF56672">
    <property type="entry name" value="DNA/RNA polymerases"/>
    <property type="match status" value="1"/>
</dbReference>
<dbReference type="GeneID" id="136091024"/>
<protein>
    <submittedName>
        <fullName evidence="4">Uncharacterized protein LOC136091024</fullName>
    </submittedName>
</protein>
<dbReference type="CDD" id="cd01650">
    <property type="entry name" value="RT_nLTR_like"/>
    <property type="match status" value="1"/>
</dbReference>
<evidence type="ECO:0000259" key="2">
    <source>
        <dbReference type="PROSITE" id="PS50878"/>
    </source>
</evidence>
<dbReference type="InterPro" id="IPR043502">
    <property type="entry name" value="DNA/RNA_pol_sf"/>
</dbReference>
<dbReference type="PROSITE" id="PS50878">
    <property type="entry name" value="RT_POL"/>
    <property type="match status" value="1"/>
</dbReference>
<feature type="coiled-coil region" evidence="1">
    <location>
        <begin position="55"/>
        <end position="82"/>
    </location>
</feature>